<evidence type="ECO:0000313" key="2">
    <source>
        <dbReference type="EMBL" id="MCP2262049.1"/>
    </source>
</evidence>
<protein>
    <recommendedName>
        <fullName evidence="4">DUF3558 domain-containing protein</fullName>
    </recommendedName>
</protein>
<name>A0ABT1I2M8_STRSD</name>
<reference evidence="2 3" key="1">
    <citation type="submission" date="2022-06" db="EMBL/GenBank/DDBJ databases">
        <title>Genomic Encyclopedia of Archaeal and Bacterial Type Strains, Phase II (KMG-II): from individual species to whole genera.</title>
        <authorList>
            <person name="Goeker M."/>
        </authorList>
    </citation>
    <scope>NUCLEOTIDE SEQUENCE [LARGE SCALE GENOMIC DNA]</scope>
    <source>
        <strain evidence="2 3">DSM 40477</strain>
    </source>
</reference>
<accession>A0ABT1I2M8</accession>
<keyword evidence="3" id="KW-1185">Reference proteome</keyword>
<dbReference type="Pfam" id="PF12079">
    <property type="entry name" value="DUF3558"/>
    <property type="match status" value="1"/>
</dbReference>
<evidence type="ECO:0008006" key="4">
    <source>
        <dbReference type="Google" id="ProtNLM"/>
    </source>
</evidence>
<feature type="signal peptide" evidence="1">
    <location>
        <begin position="1"/>
        <end position="29"/>
    </location>
</feature>
<proteinExistence type="predicted"/>
<evidence type="ECO:0000313" key="3">
    <source>
        <dbReference type="Proteomes" id="UP001205311"/>
    </source>
</evidence>
<dbReference type="Proteomes" id="UP001205311">
    <property type="component" value="Unassembled WGS sequence"/>
</dbReference>
<dbReference type="PROSITE" id="PS51257">
    <property type="entry name" value="PROKAR_LIPOPROTEIN"/>
    <property type="match status" value="1"/>
</dbReference>
<dbReference type="InterPro" id="IPR024520">
    <property type="entry name" value="DUF3558"/>
</dbReference>
<organism evidence="2 3">
    <name type="scientific">Streptoalloteichus tenebrarius (strain ATCC 17920 / DSM 40477 / JCM 4838 / CBS 697.72 / NBRC 16177 / NCIMB 11028 / NRRL B-12390 / A12253. 1 / ISP 5477)</name>
    <name type="common">Streptomyces tenebrarius</name>
    <dbReference type="NCBI Taxonomy" id="1933"/>
    <lineage>
        <taxon>Bacteria</taxon>
        <taxon>Bacillati</taxon>
        <taxon>Actinomycetota</taxon>
        <taxon>Actinomycetes</taxon>
        <taxon>Pseudonocardiales</taxon>
        <taxon>Pseudonocardiaceae</taxon>
        <taxon>Streptoalloteichus</taxon>
    </lineage>
</organism>
<gene>
    <name evidence="2" type="ORF">LX15_005781</name>
</gene>
<sequence>MSQATARTTRTALTAVSVLALVGCGGAVGGTPTTPDRSTDGARAEEEITKVNPCALLPAGKAEPFGLRQPARAEPEERLKGMGCRYPGDPFTVWLVRNDNLALDDFRKIRHTYDRFEENRVNGRTGALVVVGGGAGNGVCAQQFSYGKGTIAVELTYHHGKFAGKDPCADAMAVAQTVESQLPR</sequence>
<keyword evidence="1" id="KW-0732">Signal</keyword>
<dbReference type="RefSeq" id="WP_253673800.1">
    <property type="nucleotide sequence ID" value="NZ_JAMTCP010000055.1"/>
</dbReference>
<feature type="chain" id="PRO_5047175278" description="DUF3558 domain-containing protein" evidence="1">
    <location>
        <begin position="30"/>
        <end position="184"/>
    </location>
</feature>
<evidence type="ECO:0000256" key="1">
    <source>
        <dbReference type="SAM" id="SignalP"/>
    </source>
</evidence>
<comment type="caution">
    <text evidence="2">The sequence shown here is derived from an EMBL/GenBank/DDBJ whole genome shotgun (WGS) entry which is preliminary data.</text>
</comment>
<dbReference type="EMBL" id="JAMTCP010000055">
    <property type="protein sequence ID" value="MCP2262049.1"/>
    <property type="molecule type" value="Genomic_DNA"/>
</dbReference>